<evidence type="ECO:0000313" key="3">
    <source>
        <dbReference type="Proteomes" id="UP001066276"/>
    </source>
</evidence>
<reference evidence="2" key="1">
    <citation type="journal article" date="2022" name="bioRxiv">
        <title>Sequencing and chromosome-scale assembly of the giantPleurodeles waltlgenome.</title>
        <authorList>
            <person name="Brown T."/>
            <person name="Elewa A."/>
            <person name="Iarovenko S."/>
            <person name="Subramanian E."/>
            <person name="Araus A.J."/>
            <person name="Petzold A."/>
            <person name="Susuki M."/>
            <person name="Suzuki K.-i.T."/>
            <person name="Hayashi T."/>
            <person name="Toyoda A."/>
            <person name="Oliveira C."/>
            <person name="Osipova E."/>
            <person name="Leigh N.D."/>
            <person name="Simon A."/>
            <person name="Yun M.H."/>
        </authorList>
    </citation>
    <scope>NUCLEOTIDE SEQUENCE</scope>
    <source>
        <strain evidence="2">20211129_DDA</strain>
        <tissue evidence="2">Liver</tissue>
    </source>
</reference>
<protein>
    <submittedName>
        <fullName evidence="2">Uncharacterized protein</fullName>
    </submittedName>
</protein>
<sequence length="102" mass="11228">MRSTRAGQGLGARTAFEAIRDTSAAHTANRRCRELIPSVQAPRTSVRRTLSRAIPEEGKFNPYRDQNVLNSESDASDTTFAKGEGGVRTGQYADAESRRKED</sequence>
<dbReference type="EMBL" id="JANPWB010000016">
    <property type="protein sequence ID" value="KAJ1083949.1"/>
    <property type="molecule type" value="Genomic_DNA"/>
</dbReference>
<feature type="compositionally biased region" description="Polar residues" evidence="1">
    <location>
        <begin position="67"/>
        <end position="79"/>
    </location>
</feature>
<feature type="region of interest" description="Disordered" evidence="1">
    <location>
        <begin position="55"/>
        <end position="102"/>
    </location>
</feature>
<gene>
    <name evidence="2" type="ORF">NDU88_004104</name>
</gene>
<accession>A0AAV7KZC9</accession>
<dbReference type="AlphaFoldDB" id="A0AAV7KZC9"/>
<dbReference type="Proteomes" id="UP001066276">
    <property type="component" value="Chromosome 12"/>
</dbReference>
<comment type="caution">
    <text evidence="2">The sequence shown here is derived from an EMBL/GenBank/DDBJ whole genome shotgun (WGS) entry which is preliminary data.</text>
</comment>
<proteinExistence type="predicted"/>
<name>A0AAV7KZC9_PLEWA</name>
<keyword evidence="3" id="KW-1185">Reference proteome</keyword>
<organism evidence="2 3">
    <name type="scientific">Pleurodeles waltl</name>
    <name type="common">Iberian ribbed newt</name>
    <dbReference type="NCBI Taxonomy" id="8319"/>
    <lineage>
        <taxon>Eukaryota</taxon>
        <taxon>Metazoa</taxon>
        <taxon>Chordata</taxon>
        <taxon>Craniata</taxon>
        <taxon>Vertebrata</taxon>
        <taxon>Euteleostomi</taxon>
        <taxon>Amphibia</taxon>
        <taxon>Batrachia</taxon>
        <taxon>Caudata</taxon>
        <taxon>Salamandroidea</taxon>
        <taxon>Salamandridae</taxon>
        <taxon>Pleurodelinae</taxon>
        <taxon>Pleurodeles</taxon>
    </lineage>
</organism>
<evidence type="ECO:0000256" key="1">
    <source>
        <dbReference type="SAM" id="MobiDB-lite"/>
    </source>
</evidence>
<evidence type="ECO:0000313" key="2">
    <source>
        <dbReference type="EMBL" id="KAJ1083949.1"/>
    </source>
</evidence>